<dbReference type="EMBL" id="JAUSQW010000001">
    <property type="protein sequence ID" value="MDP9800930.1"/>
    <property type="molecule type" value="Genomic_DNA"/>
</dbReference>
<gene>
    <name evidence="2" type="ORF">J2S49_001006</name>
</gene>
<dbReference type="RefSeq" id="WP_278058467.1">
    <property type="nucleotide sequence ID" value="NZ_CP121247.1"/>
</dbReference>
<dbReference type="InterPro" id="IPR045351">
    <property type="entry name" value="DUF6531"/>
</dbReference>
<name>A0ABT9NB44_9ACTO</name>
<dbReference type="Pfam" id="PF20148">
    <property type="entry name" value="DUF6531"/>
    <property type="match status" value="1"/>
</dbReference>
<proteinExistence type="predicted"/>
<accession>A0ABT9NB44</accession>
<dbReference type="Proteomes" id="UP001235966">
    <property type="component" value="Unassembled WGS sequence"/>
</dbReference>
<evidence type="ECO:0000313" key="3">
    <source>
        <dbReference type="Proteomes" id="UP001235966"/>
    </source>
</evidence>
<protein>
    <recommendedName>
        <fullName evidence="1">DUF6531 domain-containing protein</fullName>
    </recommendedName>
</protein>
<keyword evidence="3" id="KW-1185">Reference proteome</keyword>
<reference evidence="2 3" key="1">
    <citation type="submission" date="2023-07" db="EMBL/GenBank/DDBJ databases">
        <title>Sequencing the genomes of 1000 actinobacteria strains.</title>
        <authorList>
            <person name="Klenk H.-P."/>
        </authorList>
    </citation>
    <scope>NUCLEOTIDE SEQUENCE [LARGE SCALE GENOMIC DNA]</scope>
    <source>
        <strain evidence="2 3">DSM 102162</strain>
    </source>
</reference>
<feature type="domain" description="DUF6531" evidence="1">
    <location>
        <begin position="82"/>
        <end position="118"/>
    </location>
</feature>
<organism evidence="2 3">
    <name type="scientific">Arcanobacterium wilhelmae</name>
    <dbReference type="NCBI Taxonomy" id="1803177"/>
    <lineage>
        <taxon>Bacteria</taxon>
        <taxon>Bacillati</taxon>
        <taxon>Actinomycetota</taxon>
        <taxon>Actinomycetes</taxon>
        <taxon>Actinomycetales</taxon>
        <taxon>Actinomycetaceae</taxon>
        <taxon>Arcanobacterium</taxon>
    </lineage>
</organism>
<comment type="caution">
    <text evidence="2">The sequence shown here is derived from an EMBL/GenBank/DDBJ whole genome shotgun (WGS) entry which is preliminary data.</text>
</comment>
<evidence type="ECO:0000313" key="2">
    <source>
        <dbReference type="EMBL" id="MDP9800930.1"/>
    </source>
</evidence>
<evidence type="ECO:0000259" key="1">
    <source>
        <dbReference type="Pfam" id="PF20148"/>
    </source>
</evidence>
<sequence>MDASSVVSALRAWLKDNDEDVAWLRTVAQAFEHFGSEGVVSAPNSALTASLAAAGVRSSRTDLAVQPASISGIEPTTGYVTDPVNAATGNFVEAETDLAIGDVVFTRMYNSVGDHESWCWPSCELYRSAWAHHVVP</sequence>